<evidence type="ECO:0000256" key="7">
    <source>
        <dbReference type="ARBA" id="ARBA00022840"/>
    </source>
</evidence>
<dbReference type="Pfam" id="PF00005">
    <property type="entry name" value="ABC_tran"/>
    <property type="match status" value="1"/>
</dbReference>
<keyword evidence="8" id="KW-1278">Translocase</keyword>
<evidence type="ECO:0000256" key="4">
    <source>
        <dbReference type="ARBA" id="ARBA00022505"/>
    </source>
</evidence>
<keyword evidence="3" id="KW-1003">Cell membrane</keyword>
<dbReference type="InterPro" id="IPR005116">
    <property type="entry name" value="Transp-assoc_OB_typ1"/>
</dbReference>
<dbReference type="PROSITE" id="PS00211">
    <property type="entry name" value="ABC_TRANSPORTER_1"/>
    <property type="match status" value="1"/>
</dbReference>
<dbReference type="Pfam" id="PF03459">
    <property type="entry name" value="TOBE"/>
    <property type="match status" value="1"/>
</dbReference>
<protein>
    <submittedName>
        <fullName evidence="13">Molybdenum ABC transporter ATP-binding protein</fullName>
    </submittedName>
</protein>
<evidence type="ECO:0000259" key="11">
    <source>
        <dbReference type="PROSITE" id="PS50893"/>
    </source>
</evidence>
<dbReference type="InterPro" id="IPR027417">
    <property type="entry name" value="P-loop_NTPase"/>
</dbReference>
<evidence type="ECO:0000313" key="13">
    <source>
        <dbReference type="EMBL" id="MDO6962668.1"/>
    </source>
</evidence>
<dbReference type="InterPro" id="IPR008995">
    <property type="entry name" value="Mo/tungstate-bd_C_term_dom"/>
</dbReference>
<dbReference type="InterPro" id="IPR050334">
    <property type="entry name" value="Molybdenum_import_ModC"/>
</dbReference>
<keyword evidence="5" id="KW-0997">Cell inner membrane</keyword>
<dbReference type="Gene3D" id="2.40.50.100">
    <property type="match status" value="1"/>
</dbReference>
<dbReference type="Proteomes" id="UP001174932">
    <property type="component" value="Unassembled WGS sequence"/>
</dbReference>
<comment type="caution">
    <text evidence="13">The sequence shown here is derived from an EMBL/GenBank/DDBJ whole genome shotgun (WGS) entry which is preliminary data.</text>
</comment>
<evidence type="ECO:0000256" key="9">
    <source>
        <dbReference type="ARBA" id="ARBA00023136"/>
    </source>
</evidence>
<comment type="similarity">
    <text evidence="1">Belongs to the ABC transporter superfamily.</text>
</comment>
<keyword evidence="4 10" id="KW-0500">Molybdenum</keyword>
<evidence type="ECO:0000313" key="14">
    <source>
        <dbReference type="Proteomes" id="UP001174932"/>
    </source>
</evidence>
<keyword evidence="6" id="KW-0547">Nucleotide-binding</keyword>
<keyword evidence="7 13" id="KW-0067">ATP-binding</keyword>
<evidence type="ECO:0000259" key="12">
    <source>
        <dbReference type="PROSITE" id="PS51866"/>
    </source>
</evidence>
<feature type="domain" description="ABC transporter" evidence="11">
    <location>
        <begin position="1"/>
        <end position="232"/>
    </location>
</feature>
<proteinExistence type="inferred from homology"/>
<reference evidence="13" key="2">
    <citation type="submission" date="2023-07" db="EMBL/GenBank/DDBJ databases">
        <authorList>
            <person name="Shen H."/>
        </authorList>
    </citation>
    <scope>NUCLEOTIDE SEQUENCE</scope>
    <source>
        <strain evidence="13">TNR-22</strain>
    </source>
</reference>
<sequence>MISVMIDHHQGDFHLETAFEAGAGVTALFGPSGSGKTSIVRIIAGLARPERAKILFDGQTWIDTASGLYVPTHRRRIGCVFQEGRLFPHLTARQNLRYGRFFAPKGEPMLDEGEVIELLGIGHLLDARPATLSGGEKQRVAIGRALLAAPRLIMMDEPLSALDRPRKLEILPYIERIRDIVRIPVIYVSHAIDEVARLSNAVVLIDHGRVVAQGAPAEIFPEVAGLSDAMVPQSIIEARLVGHEDYYGLSIAELGEDILTLQPIDLPVGTIVRLRIPATDVMLALNRPEEISALNHLLGRILTISRDGAHVLVTIDCAGQRLVARITLLSMERLGLKEGLMVHALFKAATVDSMSVFHGQDPNAGS</sequence>
<dbReference type="SMART" id="SM00382">
    <property type="entry name" value="AAA"/>
    <property type="match status" value="1"/>
</dbReference>
<feature type="domain" description="Mop" evidence="12">
    <location>
        <begin position="290"/>
        <end position="355"/>
    </location>
</feature>
<evidence type="ECO:0000256" key="5">
    <source>
        <dbReference type="ARBA" id="ARBA00022519"/>
    </source>
</evidence>
<dbReference type="InterPro" id="IPR003593">
    <property type="entry name" value="AAA+_ATPase"/>
</dbReference>
<keyword evidence="14" id="KW-1185">Reference proteome</keyword>
<dbReference type="SUPFAM" id="SSF50331">
    <property type="entry name" value="MOP-like"/>
    <property type="match status" value="1"/>
</dbReference>
<dbReference type="PANTHER" id="PTHR43514">
    <property type="entry name" value="ABC TRANSPORTER I FAMILY MEMBER 10"/>
    <property type="match status" value="1"/>
</dbReference>
<evidence type="ECO:0000256" key="2">
    <source>
        <dbReference type="ARBA" id="ARBA00022448"/>
    </source>
</evidence>
<evidence type="ECO:0000256" key="8">
    <source>
        <dbReference type="ARBA" id="ARBA00022967"/>
    </source>
</evidence>
<dbReference type="SUPFAM" id="SSF52540">
    <property type="entry name" value="P-loop containing nucleoside triphosphate hydrolases"/>
    <property type="match status" value="1"/>
</dbReference>
<reference evidence="13" key="1">
    <citation type="journal article" date="2015" name="Int. J. Syst. Evol. Microbiol.">
        <title>Rhizobium alvei sp. nov., isolated from a freshwater river.</title>
        <authorList>
            <person name="Sheu S.Y."/>
            <person name="Huang H.W."/>
            <person name="Young C.C."/>
            <person name="Chen W.M."/>
        </authorList>
    </citation>
    <scope>NUCLEOTIDE SEQUENCE</scope>
    <source>
        <strain evidence="13">TNR-22</strain>
    </source>
</reference>
<gene>
    <name evidence="13" type="primary">modC</name>
    <name evidence="13" type="ORF">Q4481_01790</name>
</gene>
<dbReference type="InterPro" id="IPR017871">
    <property type="entry name" value="ABC_transporter-like_CS"/>
</dbReference>
<evidence type="ECO:0000256" key="1">
    <source>
        <dbReference type="ARBA" id="ARBA00005417"/>
    </source>
</evidence>
<dbReference type="GO" id="GO:0005524">
    <property type="term" value="F:ATP binding"/>
    <property type="evidence" value="ECO:0007669"/>
    <property type="project" value="UniProtKB-KW"/>
</dbReference>
<evidence type="ECO:0000256" key="10">
    <source>
        <dbReference type="PROSITE-ProRule" id="PRU01213"/>
    </source>
</evidence>
<evidence type="ECO:0000256" key="6">
    <source>
        <dbReference type="ARBA" id="ARBA00022741"/>
    </source>
</evidence>
<organism evidence="13 14">
    <name type="scientific">Rhizobium alvei</name>
    <dbReference type="NCBI Taxonomy" id="1132659"/>
    <lineage>
        <taxon>Bacteria</taxon>
        <taxon>Pseudomonadati</taxon>
        <taxon>Pseudomonadota</taxon>
        <taxon>Alphaproteobacteria</taxon>
        <taxon>Hyphomicrobiales</taxon>
        <taxon>Rhizobiaceae</taxon>
        <taxon>Rhizobium/Agrobacterium group</taxon>
        <taxon>Rhizobium</taxon>
    </lineage>
</organism>
<evidence type="ECO:0000256" key="3">
    <source>
        <dbReference type="ARBA" id="ARBA00022475"/>
    </source>
</evidence>
<dbReference type="InterPro" id="IPR011868">
    <property type="entry name" value="ModC_ABC_ATP-bd"/>
</dbReference>
<dbReference type="Gene3D" id="3.40.50.300">
    <property type="entry name" value="P-loop containing nucleotide triphosphate hydrolases"/>
    <property type="match status" value="1"/>
</dbReference>
<dbReference type="PROSITE" id="PS51866">
    <property type="entry name" value="MOP"/>
    <property type="match status" value="1"/>
</dbReference>
<accession>A0ABT8YG86</accession>
<keyword evidence="2" id="KW-0813">Transport</keyword>
<dbReference type="NCBIfam" id="TIGR02142">
    <property type="entry name" value="modC_ABC"/>
    <property type="match status" value="1"/>
</dbReference>
<dbReference type="InterPro" id="IPR003439">
    <property type="entry name" value="ABC_transporter-like_ATP-bd"/>
</dbReference>
<dbReference type="EMBL" id="JAUOZU010000001">
    <property type="protein sequence ID" value="MDO6962668.1"/>
    <property type="molecule type" value="Genomic_DNA"/>
</dbReference>
<keyword evidence="9" id="KW-0472">Membrane</keyword>
<dbReference type="PANTHER" id="PTHR43514:SF4">
    <property type="entry name" value="ABC TRANSPORTER I FAMILY MEMBER 10"/>
    <property type="match status" value="1"/>
</dbReference>
<dbReference type="InterPro" id="IPR004606">
    <property type="entry name" value="Mop_domain"/>
</dbReference>
<dbReference type="RefSeq" id="WP_304374551.1">
    <property type="nucleotide sequence ID" value="NZ_JAUOZU010000001.1"/>
</dbReference>
<dbReference type="PROSITE" id="PS50893">
    <property type="entry name" value="ABC_TRANSPORTER_2"/>
    <property type="match status" value="1"/>
</dbReference>
<name>A0ABT8YG86_9HYPH</name>